<dbReference type="InterPro" id="IPR002204">
    <property type="entry name" value="3-OH-isobutyrate_DH-rel_CS"/>
</dbReference>
<dbReference type="EMBL" id="VIGC01000024">
    <property type="protein sequence ID" value="TQE94432.1"/>
    <property type="molecule type" value="Genomic_DNA"/>
</dbReference>
<dbReference type="Proteomes" id="UP000317371">
    <property type="component" value="Unassembled WGS sequence"/>
</dbReference>
<dbReference type="GO" id="GO:0016054">
    <property type="term" value="P:organic acid catabolic process"/>
    <property type="evidence" value="ECO:0007669"/>
    <property type="project" value="UniProtKB-ARBA"/>
</dbReference>
<comment type="catalytic activity">
    <reaction evidence="9">
        <text>L-threonate + NAD(+) = 2-dehydro-L-erythronate + NADH + H(+)</text>
        <dbReference type="Rhea" id="RHEA:52548"/>
        <dbReference type="ChEBI" id="CHEBI:15378"/>
        <dbReference type="ChEBI" id="CHEBI:57540"/>
        <dbReference type="ChEBI" id="CHEBI:57561"/>
        <dbReference type="ChEBI" id="CHEBI:57945"/>
        <dbReference type="ChEBI" id="CHEBI:136669"/>
        <dbReference type="EC" id="1.1.1.411"/>
    </reaction>
</comment>
<keyword evidence="3" id="KW-0520">NAD</keyword>
<keyword evidence="2" id="KW-0560">Oxidoreductase</keyword>
<dbReference type="NCBIfam" id="NF043037">
    <property type="entry name" value="ThreonDh"/>
    <property type="match status" value="1"/>
</dbReference>
<comment type="similarity">
    <text evidence="6">Belongs to the HIBADH-related family. L-threonate dehydrogenase subfamily.</text>
</comment>
<reference evidence="13 14" key="1">
    <citation type="submission" date="2019-06" db="EMBL/GenBank/DDBJ databases">
        <title>Genome sequence of Litorilinea aerophila BAA-2444.</title>
        <authorList>
            <person name="Maclea K.S."/>
            <person name="Maurais E.G."/>
            <person name="Iannazzi L.C."/>
        </authorList>
    </citation>
    <scope>NUCLEOTIDE SEQUENCE [LARGE SCALE GENOMIC DNA]</scope>
    <source>
        <strain evidence="13 14">ATCC BAA-2444</strain>
    </source>
</reference>
<evidence type="ECO:0000256" key="4">
    <source>
        <dbReference type="ARBA" id="ARBA00023277"/>
    </source>
</evidence>
<comment type="function">
    <text evidence="5">Catalyzes oxidation of L-threonate to 2-oxo-tetronate. Can use either NAD(+) or NADP(+) as cosubstrate, with a preference for NAD(+).</text>
</comment>
<evidence type="ECO:0000256" key="9">
    <source>
        <dbReference type="ARBA" id="ARBA00047312"/>
    </source>
</evidence>
<dbReference type="InParanoid" id="A0A540VCK4"/>
<evidence type="ECO:0000256" key="2">
    <source>
        <dbReference type="ARBA" id="ARBA00023002"/>
    </source>
</evidence>
<evidence type="ECO:0000256" key="8">
    <source>
        <dbReference type="ARBA" id="ARBA00039407"/>
    </source>
</evidence>
<dbReference type="PROSITE" id="PS00895">
    <property type="entry name" value="3_HYDROXYISOBUT_DH"/>
    <property type="match status" value="1"/>
</dbReference>
<dbReference type="OrthoDB" id="9786703at2"/>
<dbReference type="InterPro" id="IPR050006">
    <property type="entry name" value="LtnD"/>
</dbReference>
<dbReference type="GO" id="GO:0016616">
    <property type="term" value="F:oxidoreductase activity, acting on the CH-OH group of donors, NAD or NADP as acceptor"/>
    <property type="evidence" value="ECO:0007669"/>
    <property type="project" value="InterPro"/>
</dbReference>
<evidence type="ECO:0000259" key="12">
    <source>
        <dbReference type="Pfam" id="PF14833"/>
    </source>
</evidence>
<dbReference type="GO" id="GO:0051287">
    <property type="term" value="F:NAD binding"/>
    <property type="evidence" value="ECO:0007669"/>
    <property type="project" value="InterPro"/>
</dbReference>
<dbReference type="RefSeq" id="WP_141611350.1">
    <property type="nucleotide sequence ID" value="NZ_VIGC02000024.1"/>
</dbReference>
<dbReference type="GO" id="GO:0050661">
    <property type="term" value="F:NADP binding"/>
    <property type="evidence" value="ECO:0007669"/>
    <property type="project" value="InterPro"/>
</dbReference>
<dbReference type="InterPro" id="IPR036291">
    <property type="entry name" value="NAD(P)-bd_dom_sf"/>
</dbReference>
<dbReference type="InterPro" id="IPR029154">
    <property type="entry name" value="HIBADH-like_NADP-bd"/>
</dbReference>
<dbReference type="PANTHER" id="PTHR43060:SF17">
    <property type="entry name" value="L-THREONATE DEHYDROGENASE"/>
    <property type="match status" value="1"/>
</dbReference>
<dbReference type="SUPFAM" id="SSF48179">
    <property type="entry name" value="6-phosphogluconate dehydrogenase C-terminal domain-like"/>
    <property type="match status" value="1"/>
</dbReference>
<dbReference type="EC" id="1.1.1.411" evidence="7"/>
<keyword evidence="4" id="KW-0119">Carbohydrate metabolism</keyword>
<evidence type="ECO:0000313" key="13">
    <source>
        <dbReference type="EMBL" id="TQE94432.1"/>
    </source>
</evidence>
<dbReference type="Gene3D" id="1.10.1040.10">
    <property type="entry name" value="N-(1-d-carboxylethyl)-l-norvaline Dehydrogenase, domain 2"/>
    <property type="match status" value="1"/>
</dbReference>
<name>A0A540VCK4_9CHLR</name>
<sequence>MTKGTEITVGFVGLGAMGLGMACSLLRAGFTVQGYDINPDAVRRFQEAGGRGVESVADAARGAPLFIVMVVNAEQAEDVLFGTGQAASHLPPGAVVLLCSTVQPTFARQTAQRLAAMGLEMLDAPVSGGTARAAEGRLSIMASGPSSAFEKAAPVLDALAEHVYRMGDEPGQGSTMKLVNQILAGVHIAAAAEAMAFGARAGIDPHQIYQVICNSAGASFMFQNRMPHVLADDYTPHSAVDIWVKDLDLVLAAGKETRSPLFLSAVAHQLFMMAAAAGFGRLDDAAVIKVFEKIGDFRVLDAARSASTESETPTHTEKSTGAA</sequence>
<dbReference type="Pfam" id="PF03446">
    <property type="entry name" value="NAD_binding_2"/>
    <property type="match status" value="1"/>
</dbReference>
<feature type="domain" description="3-hydroxyisobutyrate dehydrogenase-like NAD-binding" evidence="12">
    <location>
        <begin position="171"/>
        <end position="290"/>
    </location>
</feature>
<dbReference type="PIRSF" id="PIRSF000103">
    <property type="entry name" value="HIBADH"/>
    <property type="match status" value="1"/>
</dbReference>
<evidence type="ECO:0000256" key="10">
    <source>
        <dbReference type="PIRSR" id="PIRSR000103-1"/>
    </source>
</evidence>
<gene>
    <name evidence="13" type="ORF">FKZ61_17020</name>
</gene>
<dbReference type="InterPro" id="IPR006115">
    <property type="entry name" value="6PGDH_NADP-bd"/>
</dbReference>
<dbReference type="InterPro" id="IPR008927">
    <property type="entry name" value="6-PGluconate_DH-like_C_sf"/>
</dbReference>
<dbReference type="PANTHER" id="PTHR43060">
    <property type="entry name" value="3-HYDROXYISOBUTYRATE DEHYDROGENASE-LIKE 1, MITOCHONDRIAL-RELATED"/>
    <property type="match status" value="1"/>
</dbReference>
<keyword evidence="1" id="KW-0521">NADP</keyword>
<dbReference type="PROSITE" id="PS51257">
    <property type="entry name" value="PROKAR_LIPOPROTEIN"/>
    <property type="match status" value="1"/>
</dbReference>
<evidence type="ECO:0000256" key="7">
    <source>
        <dbReference type="ARBA" id="ARBA00038870"/>
    </source>
</evidence>
<dbReference type="SUPFAM" id="SSF51735">
    <property type="entry name" value="NAD(P)-binding Rossmann-fold domains"/>
    <property type="match status" value="1"/>
</dbReference>
<dbReference type="AlphaFoldDB" id="A0A540VCK4"/>
<dbReference type="Pfam" id="PF14833">
    <property type="entry name" value="NAD_binding_11"/>
    <property type="match status" value="1"/>
</dbReference>
<evidence type="ECO:0000256" key="3">
    <source>
        <dbReference type="ARBA" id="ARBA00023027"/>
    </source>
</evidence>
<dbReference type="InterPro" id="IPR015815">
    <property type="entry name" value="HIBADH-related"/>
</dbReference>
<feature type="domain" description="6-phosphogluconate dehydrogenase NADP-binding" evidence="11">
    <location>
        <begin position="8"/>
        <end position="167"/>
    </location>
</feature>
<feature type="active site" evidence="10">
    <location>
        <position position="177"/>
    </location>
</feature>
<keyword evidence="14" id="KW-1185">Reference proteome</keyword>
<evidence type="ECO:0000256" key="1">
    <source>
        <dbReference type="ARBA" id="ARBA00022857"/>
    </source>
</evidence>
<proteinExistence type="inferred from homology"/>
<comment type="caution">
    <text evidence="13">The sequence shown here is derived from an EMBL/GenBank/DDBJ whole genome shotgun (WGS) entry which is preliminary data.</text>
</comment>
<evidence type="ECO:0000313" key="14">
    <source>
        <dbReference type="Proteomes" id="UP000317371"/>
    </source>
</evidence>
<organism evidence="13 14">
    <name type="scientific">Litorilinea aerophila</name>
    <dbReference type="NCBI Taxonomy" id="1204385"/>
    <lineage>
        <taxon>Bacteria</taxon>
        <taxon>Bacillati</taxon>
        <taxon>Chloroflexota</taxon>
        <taxon>Caldilineae</taxon>
        <taxon>Caldilineales</taxon>
        <taxon>Caldilineaceae</taxon>
        <taxon>Litorilinea</taxon>
    </lineage>
</organism>
<dbReference type="InterPro" id="IPR013328">
    <property type="entry name" value="6PGD_dom2"/>
</dbReference>
<evidence type="ECO:0000259" key="11">
    <source>
        <dbReference type="Pfam" id="PF03446"/>
    </source>
</evidence>
<evidence type="ECO:0000256" key="6">
    <source>
        <dbReference type="ARBA" id="ARBA00037979"/>
    </source>
</evidence>
<dbReference type="Gene3D" id="3.40.50.720">
    <property type="entry name" value="NAD(P)-binding Rossmann-like Domain"/>
    <property type="match status" value="1"/>
</dbReference>
<accession>A0A540VCK4</accession>
<evidence type="ECO:0000256" key="5">
    <source>
        <dbReference type="ARBA" id="ARBA00037062"/>
    </source>
</evidence>
<protein>
    <recommendedName>
        <fullName evidence="8">L-threonate dehydrogenase</fullName>
        <ecNumber evidence="7">1.1.1.411</ecNumber>
    </recommendedName>
</protein>